<feature type="region of interest" description="Disordered" evidence="1">
    <location>
        <begin position="871"/>
        <end position="898"/>
    </location>
</feature>
<dbReference type="InterPro" id="IPR050909">
    <property type="entry name" value="Bact_Autotransporter_VF"/>
</dbReference>
<sequence>MQTTQSRLYSPHAQPHFAKLRTMPPGSVRPFHALALILPATDAIANSTVDPNPADSAIVAEAGVTAGVSGATRAPHRGRGTTISNAVWTVLFDPSLEPTSGALNLRLTTANPCVRILSTSSLAASLLLGSGSNSAFAADECGAASGNPPSVTCTSAGNPYGSGILYNVGAPGLTLNAQGIAMDSMSNVGPGGLVVTETGTSTGPVTINLTGTNSIKALTSLATYGIGVTQAIGVASVSDVTVNATANINVTGLEDVRGVFVNNGVPNSAANLSIVFKGDVQIQANTTAAGVHARSASGAGNVSVDVSGNVTGAIQIARGGLVGIFAEPNVLGGTGNATVNYHSGTLTITGPGSNGIYAFNRGSGSADLTTDPGTVVVVTGGPGESPGSAISAQSWEGLAADGASVVATVASQILHIGETGDPRAAIKAYSGQDAPITVTYTGPGMTTEGDNGMGIFAQSGRGTVLINSSGPITTSGATSFGIRADSGTLSRAVLPANPQQDPPDVTGGLTGPSGIGGTVTVNATAPIKTSGIESHGIWATSATGAVNVTATSVTTTGEFTSGIAANGASTTVTVASGGTVMGGWQPGMSGVGPSTGLPAAGVVLGSSVGPAVLINNGTIGALSDRVVSGDPQIVNNGSMTGFVQLTTGVNSFVNNGTFNLRNFADTNGDGVRDTLRVAGSDLGSGTNNAFTNNGIVALQPNPSGATTFDTTGQYLPLGNTANAMAVNGPVQGQILGVKTFINSGTIDLQANPVAGDVLVISGGHTPGTNGGGQFVSNGGLLRVDTVLNAGGAATRSDTLVVDGTAVGANGATKIAVQNVGGQGALTANNGIMVVQVLDPSRSANGAFSLAGRAVAGAYEYQLLQGGVQDPDGNWYLRSEQTPPPNPEPGPEPTPPEPLYRPEVAAYLANQHLAGQMFVESLHDRLGEPQYVEGQGFDPQQDKPRSVWLRVVGNWEGSHSQDNNFQISSDTFLLEGGAELAKWKVLSEADRIHAGLTFTYGYSHSDASAAGNPASARGIVEGYIVGAYGTWFQNDKDKLGAYVDTWVKYGWFNNQVQGDELPTVKYDAHGWAISGELGYAVLLPHDWVVEPQGQIIYVGYNENNITEQNGTNVTGANSNGVITRLGVRTDRTFIRDDGRKVQPYVTLNWWHTTANSSVSFNQLPIGSLYPANRYEVKLGLNTDLGKGWTGWANVAGAWGEQSYHDYTARVGAKYTW</sequence>
<dbReference type="NCBIfam" id="TIGR01414">
    <property type="entry name" value="autotrans_barl"/>
    <property type="match status" value="1"/>
</dbReference>
<organism evidence="3 4">
    <name type="scientific">Paraburkholderia humisilvae</name>
    <dbReference type="NCBI Taxonomy" id="627669"/>
    <lineage>
        <taxon>Bacteria</taxon>
        <taxon>Pseudomonadati</taxon>
        <taxon>Pseudomonadota</taxon>
        <taxon>Betaproteobacteria</taxon>
        <taxon>Burkholderiales</taxon>
        <taxon>Burkholderiaceae</taxon>
        <taxon>Paraburkholderia</taxon>
    </lineage>
</organism>
<evidence type="ECO:0000259" key="2">
    <source>
        <dbReference type="PROSITE" id="PS51208"/>
    </source>
</evidence>
<dbReference type="Gene3D" id="2.40.128.130">
    <property type="entry name" value="Autotransporter beta-domain"/>
    <property type="match status" value="1"/>
</dbReference>
<dbReference type="Pfam" id="PF03797">
    <property type="entry name" value="Autotransporter"/>
    <property type="match status" value="1"/>
</dbReference>
<dbReference type="InterPro" id="IPR003991">
    <property type="entry name" value="Pertactin_virulence_factor"/>
</dbReference>
<dbReference type="GO" id="GO:0019867">
    <property type="term" value="C:outer membrane"/>
    <property type="evidence" value="ECO:0007669"/>
    <property type="project" value="InterPro"/>
</dbReference>
<dbReference type="SMART" id="SM00869">
    <property type="entry name" value="Autotransporter"/>
    <property type="match status" value="1"/>
</dbReference>
<feature type="domain" description="Autotransporter" evidence="2">
    <location>
        <begin position="939"/>
        <end position="1215"/>
    </location>
</feature>
<dbReference type="PANTHER" id="PTHR12338:SF5">
    <property type="entry name" value="ANTIGEN 43-RELATED"/>
    <property type="match status" value="1"/>
</dbReference>
<dbReference type="Gene3D" id="2.160.20.20">
    <property type="match status" value="1"/>
</dbReference>
<dbReference type="CDD" id="cd01344">
    <property type="entry name" value="PL2_Passenger_AT"/>
    <property type="match status" value="1"/>
</dbReference>
<dbReference type="AlphaFoldDB" id="A0A6J5D8F5"/>
<keyword evidence="4" id="KW-1185">Reference proteome</keyword>
<dbReference type="RefSeq" id="WP_175225179.1">
    <property type="nucleotide sequence ID" value="NZ_CADIKH010000003.1"/>
</dbReference>
<dbReference type="InterPro" id="IPR036709">
    <property type="entry name" value="Autotransporte_beta_dom_sf"/>
</dbReference>
<dbReference type="SUPFAM" id="SSF51126">
    <property type="entry name" value="Pectin lyase-like"/>
    <property type="match status" value="1"/>
</dbReference>
<evidence type="ECO:0000313" key="4">
    <source>
        <dbReference type="Proteomes" id="UP000494363"/>
    </source>
</evidence>
<evidence type="ECO:0000256" key="1">
    <source>
        <dbReference type="SAM" id="MobiDB-lite"/>
    </source>
</evidence>
<dbReference type="SUPFAM" id="SSF103515">
    <property type="entry name" value="Autotransporter"/>
    <property type="match status" value="1"/>
</dbReference>
<dbReference type="InterPro" id="IPR011050">
    <property type="entry name" value="Pectin_lyase_fold/virulence"/>
</dbReference>
<feature type="compositionally biased region" description="Pro residues" evidence="1">
    <location>
        <begin position="881"/>
        <end position="898"/>
    </location>
</feature>
<proteinExistence type="predicted"/>
<dbReference type="Proteomes" id="UP000494363">
    <property type="component" value="Unassembled WGS sequence"/>
</dbReference>
<dbReference type="InterPro" id="IPR005546">
    <property type="entry name" value="Autotransporte_beta"/>
</dbReference>
<dbReference type="EMBL" id="CADIKH010000003">
    <property type="protein sequence ID" value="CAB3749016.1"/>
    <property type="molecule type" value="Genomic_DNA"/>
</dbReference>
<name>A0A6J5D8F5_9BURK</name>
<protein>
    <recommendedName>
        <fullName evidence="2">Autotransporter domain-containing protein</fullName>
    </recommendedName>
</protein>
<evidence type="ECO:0000313" key="3">
    <source>
        <dbReference type="EMBL" id="CAB3749016.1"/>
    </source>
</evidence>
<dbReference type="InterPro" id="IPR043990">
    <property type="entry name" value="AC_1"/>
</dbReference>
<accession>A0A6J5D8F5</accession>
<dbReference type="PANTHER" id="PTHR12338">
    <property type="entry name" value="AUTOTRANSPORTER"/>
    <property type="match status" value="1"/>
</dbReference>
<dbReference type="PRINTS" id="PR01484">
    <property type="entry name" value="PRTACTNFAMLY"/>
</dbReference>
<gene>
    <name evidence="3" type="ORF">LMG29542_00831</name>
</gene>
<dbReference type="InterPro" id="IPR006315">
    <property type="entry name" value="OM_autotransptr_brl_dom"/>
</dbReference>
<reference evidence="3 4" key="1">
    <citation type="submission" date="2020-04" db="EMBL/GenBank/DDBJ databases">
        <authorList>
            <person name="De Canck E."/>
        </authorList>
    </citation>
    <scope>NUCLEOTIDE SEQUENCE [LARGE SCALE GENOMIC DNA]</scope>
    <source>
        <strain evidence="3 4">LMG 29542</strain>
    </source>
</reference>
<dbReference type="PROSITE" id="PS51208">
    <property type="entry name" value="AUTOTRANSPORTER"/>
    <property type="match status" value="1"/>
</dbReference>
<dbReference type="InterPro" id="IPR012332">
    <property type="entry name" value="Autotransporter_pectin_lyase_C"/>
</dbReference>
<dbReference type="Pfam" id="PF18883">
    <property type="entry name" value="AC_1"/>
    <property type="match status" value="1"/>
</dbReference>